<accession>A0ABR0TBZ4</accession>
<evidence type="ECO:0008006" key="3">
    <source>
        <dbReference type="Google" id="ProtNLM"/>
    </source>
</evidence>
<dbReference type="PANTHER" id="PTHR40257">
    <property type="match status" value="1"/>
</dbReference>
<dbReference type="EMBL" id="JASGXD010000013">
    <property type="protein sequence ID" value="KAK6001969.1"/>
    <property type="molecule type" value="Genomic_DNA"/>
</dbReference>
<organism evidence="1 2">
    <name type="scientific">Aureobasidium pullulans</name>
    <name type="common">Black yeast</name>
    <name type="synonym">Pullularia pullulans</name>
    <dbReference type="NCBI Taxonomy" id="5580"/>
    <lineage>
        <taxon>Eukaryota</taxon>
        <taxon>Fungi</taxon>
        <taxon>Dikarya</taxon>
        <taxon>Ascomycota</taxon>
        <taxon>Pezizomycotina</taxon>
        <taxon>Dothideomycetes</taxon>
        <taxon>Dothideomycetidae</taxon>
        <taxon>Dothideales</taxon>
        <taxon>Saccotheciaceae</taxon>
        <taxon>Aureobasidium</taxon>
    </lineage>
</organism>
<evidence type="ECO:0000313" key="2">
    <source>
        <dbReference type="Proteomes" id="UP001341245"/>
    </source>
</evidence>
<evidence type="ECO:0000313" key="1">
    <source>
        <dbReference type="EMBL" id="KAK6001969.1"/>
    </source>
</evidence>
<protein>
    <recommendedName>
        <fullName evidence="3">Prolyl 4-hydroxylase alpha subunit domain-containing protein</fullName>
    </recommendedName>
</protein>
<sequence length="265" mass="29573">MAHDQLHIHLVSIKQGKTAQDVMQSITETPLIRGKPHGWIHQPHFLNKDQLLDHAWDLFLVTREPELPSTALELIETSLRIPFSIPLEQFEQLRSTLMSKPKASGKTPPLPQEWHSGGIPESAITTAKNGSLGPGELHLDTSMADFLSNALPPELSNEPVSLFNLFKYKGSSAIHDDYMEDFKNGFGSSAGATIRFMGPVNGSLISETGDRAEQSWDDVNLVQYDTIWHYAYMLSTDLYAPMNKKKVSGLDDTCILCVSEVELWQ</sequence>
<dbReference type="Proteomes" id="UP001341245">
    <property type="component" value="Unassembled WGS sequence"/>
</dbReference>
<reference evidence="1 2" key="1">
    <citation type="submission" date="2023-11" db="EMBL/GenBank/DDBJ databases">
        <title>Draft genome sequence and annotation of the polyextremotolerant black yeast-like fungus Aureobasidium pullulans NRRL 62042.</title>
        <authorList>
            <person name="Dielentheis-Frenken M.R.E."/>
            <person name="Wibberg D."/>
            <person name="Blank L.M."/>
            <person name="Tiso T."/>
        </authorList>
    </citation>
    <scope>NUCLEOTIDE SEQUENCE [LARGE SCALE GENOMIC DNA]</scope>
    <source>
        <strain evidence="1 2">NRRL 62042</strain>
    </source>
</reference>
<proteinExistence type="predicted"/>
<dbReference type="Gene3D" id="3.30.70.100">
    <property type="match status" value="1"/>
</dbReference>
<keyword evidence="2" id="KW-1185">Reference proteome</keyword>
<dbReference type="PANTHER" id="PTHR40257:SF1">
    <property type="entry name" value="DUF1330 DOMAIN-CONTAINING PROTEIN"/>
    <property type="match status" value="1"/>
</dbReference>
<name>A0ABR0TBZ4_AURPU</name>
<comment type="caution">
    <text evidence="1">The sequence shown here is derived from an EMBL/GenBank/DDBJ whole genome shotgun (WGS) entry which is preliminary data.</text>
</comment>
<gene>
    <name evidence="1" type="ORF">QM012_002459</name>
</gene>